<protein>
    <recommendedName>
        <fullName evidence="1">DUF6896 domain-containing protein</fullName>
    </recommendedName>
</protein>
<dbReference type="Pfam" id="PF21837">
    <property type="entry name" value="DUF6896"/>
    <property type="match status" value="1"/>
</dbReference>
<accession>A0ABP8J935</accession>
<dbReference type="InterPro" id="IPR054191">
    <property type="entry name" value="DUF6896"/>
</dbReference>
<evidence type="ECO:0000313" key="3">
    <source>
        <dbReference type="Proteomes" id="UP001500454"/>
    </source>
</evidence>
<dbReference type="Proteomes" id="UP001500454">
    <property type="component" value="Unassembled WGS sequence"/>
</dbReference>
<sequence>MPFSPEEFVAIIRKYQAAVREAVGWLRRKDFSTTILALARRGRLDADGRAHYEFHGYGCLVTLPDGRSVDFDFGFDERFEEGRVDGFDPYFVVSYYAQHTDTALGTALQEASSALIAQLLAQGTVVRPDEQLYYFTEDWQNPSPPTYRPNSLLLEDVPNYEAWLRDFCPY</sequence>
<organism evidence="2 3">
    <name type="scientific">Hymenobacter koreensis</name>
    <dbReference type="NCBI Taxonomy" id="1084523"/>
    <lineage>
        <taxon>Bacteria</taxon>
        <taxon>Pseudomonadati</taxon>
        <taxon>Bacteroidota</taxon>
        <taxon>Cytophagia</taxon>
        <taxon>Cytophagales</taxon>
        <taxon>Hymenobacteraceae</taxon>
        <taxon>Hymenobacter</taxon>
    </lineage>
</organism>
<evidence type="ECO:0000259" key="1">
    <source>
        <dbReference type="Pfam" id="PF21837"/>
    </source>
</evidence>
<name>A0ABP8J935_9BACT</name>
<gene>
    <name evidence="2" type="ORF">GCM10023186_32490</name>
</gene>
<dbReference type="EMBL" id="BAABHA010000010">
    <property type="protein sequence ID" value="GAA4387145.1"/>
    <property type="molecule type" value="Genomic_DNA"/>
</dbReference>
<proteinExistence type="predicted"/>
<reference evidence="3" key="1">
    <citation type="journal article" date="2019" name="Int. J. Syst. Evol. Microbiol.">
        <title>The Global Catalogue of Microorganisms (GCM) 10K type strain sequencing project: providing services to taxonomists for standard genome sequencing and annotation.</title>
        <authorList>
            <consortium name="The Broad Institute Genomics Platform"/>
            <consortium name="The Broad Institute Genome Sequencing Center for Infectious Disease"/>
            <person name="Wu L."/>
            <person name="Ma J."/>
        </authorList>
    </citation>
    <scope>NUCLEOTIDE SEQUENCE [LARGE SCALE GENOMIC DNA]</scope>
    <source>
        <strain evidence="3">JCM 17924</strain>
    </source>
</reference>
<dbReference type="RefSeq" id="WP_345225995.1">
    <property type="nucleotide sequence ID" value="NZ_BAABHA010000010.1"/>
</dbReference>
<keyword evidence="3" id="KW-1185">Reference proteome</keyword>
<comment type="caution">
    <text evidence="2">The sequence shown here is derived from an EMBL/GenBank/DDBJ whole genome shotgun (WGS) entry which is preliminary data.</text>
</comment>
<evidence type="ECO:0000313" key="2">
    <source>
        <dbReference type="EMBL" id="GAA4387145.1"/>
    </source>
</evidence>
<feature type="domain" description="DUF6896" evidence="1">
    <location>
        <begin position="9"/>
        <end position="134"/>
    </location>
</feature>